<feature type="transmembrane region" description="Helical" evidence="1">
    <location>
        <begin position="164"/>
        <end position="186"/>
    </location>
</feature>
<protein>
    <submittedName>
        <fullName evidence="2">Uncharacterized protein</fullName>
    </submittedName>
</protein>
<accession>A0A812M2E8</accession>
<keyword evidence="1" id="KW-1133">Transmembrane helix</keyword>
<feature type="transmembrane region" description="Helical" evidence="1">
    <location>
        <begin position="107"/>
        <end position="129"/>
    </location>
</feature>
<dbReference type="EMBL" id="CAJNDS010001335">
    <property type="protein sequence ID" value="CAE7255846.1"/>
    <property type="molecule type" value="Genomic_DNA"/>
</dbReference>
<feature type="transmembrane region" description="Helical" evidence="1">
    <location>
        <begin position="6"/>
        <end position="27"/>
    </location>
</feature>
<sequence>MSTALGGAVATVMPVQTGANILGNMFWQTILGMKYYNKSMRVGTLVLVLSVAELSEIGPNEPAELPVLELMSEPIAIAWTVFLALSTLVAVYGTYKTYRYPIDSTAKLLCFVSVVTLTTVIGASVGKFFLLVKGAALACVICLYFLDGVFCMTFTVLANAQCDVAIYVPAQLSSQLIVNMLTGYLVWGDSKYVEHPTAYLLVYGLCIMGVYLNSEMDIIGDWTRSYSIRNSMLSEGRAYSRFGHSVLT</sequence>
<proteinExistence type="predicted"/>
<evidence type="ECO:0000313" key="3">
    <source>
        <dbReference type="Proteomes" id="UP000604046"/>
    </source>
</evidence>
<organism evidence="2 3">
    <name type="scientific">Symbiodinium natans</name>
    <dbReference type="NCBI Taxonomy" id="878477"/>
    <lineage>
        <taxon>Eukaryota</taxon>
        <taxon>Sar</taxon>
        <taxon>Alveolata</taxon>
        <taxon>Dinophyceae</taxon>
        <taxon>Suessiales</taxon>
        <taxon>Symbiodiniaceae</taxon>
        <taxon>Symbiodinium</taxon>
    </lineage>
</organism>
<keyword evidence="1" id="KW-0472">Membrane</keyword>
<dbReference type="AlphaFoldDB" id="A0A812M2E8"/>
<comment type="caution">
    <text evidence="2">The sequence shown here is derived from an EMBL/GenBank/DDBJ whole genome shotgun (WGS) entry which is preliminary data.</text>
</comment>
<evidence type="ECO:0000256" key="1">
    <source>
        <dbReference type="SAM" id="Phobius"/>
    </source>
</evidence>
<keyword evidence="1" id="KW-0812">Transmembrane</keyword>
<reference evidence="2" key="1">
    <citation type="submission" date="2021-02" db="EMBL/GenBank/DDBJ databases">
        <authorList>
            <person name="Dougan E. K."/>
            <person name="Rhodes N."/>
            <person name="Thang M."/>
            <person name="Chan C."/>
        </authorList>
    </citation>
    <scope>NUCLEOTIDE SEQUENCE</scope>
</reference>
<dbReference type="Proteomes" id="UP000604046">
    <property type="component" value="Unassembled WGS sequence"/>
</dbReference>
<name>A0A812M2E8_9DINO</name>
<evidence type="ECO:0000313" key="2">
    <source>
        <dbReference type="EMBL" id="CAE7255846.1"/>
    </source>
</evidence>
<dbReference type="OrthoDB" id="416771at2759"/>
<feature type="transmembrane region" description="Helical" evidence="1">
    <location>
        <begin position="75"/>
        <end position="95"/>
    </location>
</feature>
<feature type="transmembrane region" description="Helical" evidence="1">
    <location>
        <begin position="198"/>
        <end position="214"/>
    </location>
</feature>
<feature type="transmembrane region" description="Helical" evidence="1">
    <location>
        <begin position="135"/>
        <end position="157"/>
    </location>
</feature>
<keyword evidence="3" id="KW-1185">Reference proteome</keyword>
<gene>
    <name evidence="2" type="ORF">SNAT2548_LOCUS13072</name>
</gene>
<feature type="non-terminal residue" evidence="2">
    <location>
        <position position="248"/>
    </location>
</feature>